<protein>
    <submittedName>
        <fullName evidence="1">Lipoprotein, putative</fullName>
    </submittedName>
</protein>
<dbReference type="Proteomes" id="UP000006738">
    <property type="component" value="Chromosome I"/>
</dbReference>
<reference evidence="1 2" key="1">
    <citation type="submission" date="2007-02" db="EMBL/GenBank/DDBJ databases">
        <authorList>
            <person name="DeShazer D."/>
            <person name="Woods D.E."/>
            <person name="Nierman W.C."/>
        </authorList>
    </citation>
    <scope>NUCLEOTIDE SEQUENCE [LARGE SCALE GENOMIC DNA]</scope>
    <source>
        <strain evidence="1 2">1106a</strain>
    </source>
</reference>
<evidence type="ECO:0000313" key="2">
    <source>
        <dbReference type="Proteomes" id="UP000006738"/>
    </source>
</evidence>
<proteinExistence type="predicted"/>
<sequence>MRLGPRERNDIIFLLLGIPVVSGSCAPPDGSRNGALRCSPIFVPFIRRSIRHRSGFRSIPVRP</sequence>
<dbReference type="KEGG" id="bpl:BURPS1106A_4050"/>
<gene>
    <name evidence="1" type="ordered locus">BURPS1106A_4050</name>
</gene>
<evidence type="ECO:0000313" key="1">
    <source>
        <dbReference type="EMBL" id="ABN92342.1"/>
    </source>
</evidence>
<dbReference type="PROSITE" id="PS51257">
    <property type="entry name" value="PROKAR_LIPOPROTEIN"/>
    <property type="match status" value="1"/>
</dbReference>
<accession>A3P0Z8</accession>
<dbReference type="AlphaFoldDB" id="A3P0Z8"/>
<name>A3P0Z8_BURP0</name>
<keyword evidence="1" id="KW-0449">Lipoprotein</keyword>
<dbReference type="EMBL" id="CP000572">
    <property type="protein sequence ID" value="ABN92342.1"/>
    <property type="molecule type" value="Genomic_DNA"/>
</dbReference>
<organism evidence="1 2">
    <name type="scientific">Burkholderia pseudomallei (strain 1106a)</name>
    <dbReference type="NCBI Taxonomy" id="357348"/>
    <lineage>
        <taxon>Bacteria</taxon>
        <taxon>Pseudomonadati</taxon>
        <taxon>Pseudomonadota</taxon>
        <taxon>Betaproteobacteria</taxon>
        <taxon>Burkholderiales</taxon>
        <taxon>Burkholderiaceae</taxon>
        <taxon>Burkholderia</taxon>
        <taxon>pseudomallei group</taxon>
    </lineage>
</organism>
<dbReference type="HOGENOM" id="CLU_2877160_0_0_4"/>